<sequence length="856" mass="91652">MFDPLTPQEVAAVGETPKREKTPVIPVPADAPPMAFQHPRYGSPSKVWPYRSADGSLVGYTARFDFTAEDGAPDKDVLPITFCDLGNGKRGWRSKGIPDPRPLYRLPEILRDLAAYVIVAEGEKSADAAALLFPDMVATTPMHGAKSPHKTDWSVLAGRTVVIATDHDQAGRDFGDKVHDLLVEAGMGEPEGAPRILHLHPERLAAWIWQGGKKVLREGEIPQGWDIADALAEGWTAETVAELRNDPAFLPPYLNAAARAEIEEAVKGKPVAVQAEKRREWPFRLVASGVEKKVERTDKETGETTVEWKWFCSHLEVSAETRDAEGGDWGRLLVVVDRDRTAKEWAMPMAMLAGDGTAYRERLLSMGLEIAPGRFAREALHEYISTARPKHKARCVNRVGWHGGAFVLPDGAIGAGGGETVILQTTGALDHAFRLGGTLEGWQQDVARYAAGNSRLGLALSAAFAAPLLHWTGAESGGFHLRGPSSTGKSTALVVAGSAWGGGGLKGYVKQWRATDNGLEAVAASHSDTLLCLDELSQIAPAAAGAAAYMIANGAGKVRAGRGGEGRAAAEWRSLFLSSGEISIADKLAEDGKGRRAAAGQQVRVVDIPAEAGAGLGLFENLHGFVSAEVFARHLKAAATQHYGHAARIFLEALARAPDAAAQTVAQFRGEFLAEHCPKGADGQIERVAGRFALAAAAGEMATAFGVLPWQPGEAIRAAAKCFAAWLEVRGGLESTEERDAISAVRRFIELHGASRFERMWEDEGKLVSAQDERIINRAGYRRKSADGGVEYLVLPETWKAEVCAGMDATVVARTLKAKGLLVPGSDGKLQDRARLPGSIHPVRHYHLTAGILGDA</sequence>
<keyword evidence="4" id="KW-1185">Reference proteome</keyword>
<dbReference type="InterPro" id="IPR009270">
    <property type="entry name" value="DUF927"/>
</dbReference>
<organism evidence="3 4">
    <name type="scientific">Teichococcus aerophilus</name>
    <dbReference type="NCBI Taxonomy" id="1224513"/>
    <lineage>
        <taxon>Bacteria</taxon>
        <taxon>Pseudomonadati</taxon>
        <taxon>Pseudomonadota</taxon>
        <taxon>Alphaproteobacteria</taxon>
        <taxon>Acetobacterales</taxon>
        <taxon>Roseomonadaceae</taxon>
        <taxon>Roseomonas</taxon>
    </lineage>
</organism>
<comment type="caution">
    <text evidence="3">The sequence shown here is derived from an EMBL/GenBank/DDBJ whole genome shotgun (WGS) entry which is preliminary data.</text>
</comment>
<evidence type="ECO:0000313" key="3">
    <source>
        <dbReference type="EMBL" id="MBC9207523.1"/>
    </source>
</evidence>
<dbReference type="EMBL" id="JACTVA010000018">
    <property type="protein sequence ID" value="MBC9207523.1"/>
    <property type="molecule type" value="Genomic_DNA"/>
</dbReference>
<dbReference type="Proteomes" id="UP000626026">
    <property type="component" value="Unassembled WGS sequence"/>
</dbReference>
<dbReference type="RefSeq" id="WP_187784685.1">
    <property type="nucleotide sequence ID" value="NZ_JACTVA010000018.1"/>
</dbReference>
<dbReference type="Pfam" id="PF06048">
    <property type="entry name" value="DUF927"/>
    <property type="match status" value="1"/>
</dbReference>
<evidence type="ECO:0000259" key="2">
    <source>
        <dbReference type="Pfam" id="PF06048"/>
    </source>
</evidence>
<reference evidence="3 4" key="1">
    <citation type="journal article" date="2013" name="Int. J. Syst. Evol. Microbiol.">
        <title>Roseomonas aerophila sp. nov., isolated from air.</title>
        <authorList>
            <person name="Kim S.J."/>
            <person name="Weon H.Y."/>
            <person name="Ahn J.H."/>
            <person name="Hong S.B."/>
            <person name="Seok S.J."/>
            <person name="Whang K.S."/>
            <person name="Kwon S.W."/>
        </authorList>
    </citation>
    <scope>NUCLEOTIDE SEQUENCE [LARGE SCALE GENOMIC DNA]</scope>
    <source>
        <strain evidence="3 4">NBRC 108923</strain>
    </source>
</reference>
<feature type="domain" description="DUF927" evidence="2">
    <location>
        <begin position="283"/>
        <end position="569"/>
    </location>
</feature>
<gene>
    <name evidence="3" type="ORF">IBL26_11820</name>
</gene>
<evidence type="ECO:0000256" key="1">
    <source>
        <dbReference type="SAM" id="MobiDB-lite"/>
    </source>
</evidence>
<protein>
    <submittedName>
        <fullName evidence="3">DUF927 domain-containing protein</fullName>
    </submittedName>
</protein>
<feature type="region of interest" description="Disordered" evidence="1">
    <location>
        <begin position="1"/>
        <end position="30"/>
    </location>
</feature>
<name>A0ABR7RMI2_9PROT</name>
<proteinExistence type="predicted"/>
<accession>A0ABR7RMI2</accession>
<evidence type="ECO:0000313" key="4">
    <source>
        <dbReference type="Proteomes" id="UP000626026"/>
    </source>
</evidence>